<dbReference type="PROSITE" id="PS50186">
    <property type="entry name" value="DEP"/>
    <property type="match status" value="1"/>
</dbReference>
<feature type="compositionally biased region" description="Polar residues" evidence="2">
    <location>
        <begin position="171"/>
        <end position="182"/>
    </location>
</feature>
<feature type="compositionally biased region" description="Pro residues" evidence="2">
    <location>
        <begin position="852"/>
        <end position="862"/>
    </location>
</feature>
<feature type="compositionally biased region" description="Pro residues" evidence="2">
    <location>
        <begin position="993"/>
        <end position="1009"/>
    </location>
</feature>
<dbReference type="Pfam" id="PF00620">
    <property type="entry name" value="RhoGAP"/>
    <property type="match status" value="1"/>
</dbReference>
<dbReference type="SUPFAM" id="SSF46785">
    <property type="entry name" value="Winged helix' DNA-binding domain"/>
    <property type="match status" value="1"/>
</dbReference>
<feature type="region of interest" description="Disordered" evidence="2">
    <location>
        <begin position="835"/>
        <end position="864"/>
    </location>
</feature>
<feature type="domain" description="DEP" evidence="3">
    <location>
        <begin position="313"/>
        <end position="393"/>
    </location>
</feature>
<dbReference type="Pfam" id="PF00611">
    <property type="entry name" value="FCH"/>
    <property type="match status" value="1"/>
</dbReference>
<protein>
    <recommendedName>
        <fullName evidence="8">Rho-GAP domain-containing protein</fullName>
    </recommendedName>
</protein>
<reference evidence="6 7" key="1">
    <citation type="journal article" date="2020" name="ISME J.">
        <title>Uncovering the hidden diversity of litter-decomposition mechanisms in mushroom-forming fungi.</title>
        <authorList>
            <person name="Floudas D."/>
            <person name="Bentzer J."/>
            <person name="Ahren D."/>
            <person name="Johansson T."/>
            <person name="Persson P."/>
            <person name="Tunlid A."/>
        </authorList>
    </citation>
    <scope>NUCLEOTIDE SEQUENCE [LARGE SCALE GENOMIC DNA]</scope>
    <source>
        <strain evidence="6 7">CBS 101986</strain>
    </source>
</reference>
<dbReference type="PROSITE" id="PS50238">
    <property type="entry name" value="RHOGAP"/>
    <property type="match status" value="1"/>
</dbReference>
<dbReference type="Gene3D" id="1.20.1270.60">
    <property type="entry name" value="Arfaptin homology (AH) domain/BAR domain"/>
    <property type="match status" value="2"/>
</dbReference>
<dbReference type="InterPro" id="IPR036390">
    <property type="entry name" value="WH_DNA-bd_sf"/>
</dbReference>
<evidence type="ECO:0000259" key="5">
    <source>
        <dbReference type="PROSITE" id="PS51741"/>
    </source>
</evidence>
<evidence type="ECO:0008006" key="8">
    <source>
        <dbReference type="Google" id="ProtNLM"/>
    </source>
</evidence>
<proteinExistence type="predicted"/>
<accession>A0A8H5B4X6</accession>
<feature type="compositionally biased region" description="Pro residues" evidence="2">
    <location>
        <begin position="892"/>
        <end position="939"/>
    </location>
</feature>
<dbReference type="SUPFAM" id="SSF48350">
    <property type="entry name" value="GTPase activation domain, GAP"/>
    <property type="match status" value="1"/>
</dbReference>
<feature type="domain" description="Rho-GAP" evidence="4">
    <location>
        <begin position="569"/>
        <end position="782"/>
    </location>
</feature>
<feature type="compositionally biased region" description="Polar residues" evidence="2">
    <location>
        <begin position="1016"/>
        <end position="1031"/>
    </location>
</feature>
<keyword evidence="7" id="KW-1185">Reference proteome</keyword>
<feature type="compositionally biased region" description="Low complexity" evidence="2">
    <location>
        <begin position="983"/>
        <end position="992"/>
    </location>
</feature>
<keyword evidence="1" id="KW-0175">Coiled coil</keyword>
<feature type="region of interest" description="Disordered" evidence="2">
    <location>
        <begin position="786"/>
        <end position="805"/>
    </location>
</feature>
<dbReference type="GO" id="GO:0005096">
    <property type="term" value="F:GTPase activator activity"/>
    <property type="evidence" value="ECO:0007669"/>
    <property type="project" value="TreeGrafter"/>
</dbReference>
<dbReference type="InterPro" id="IPR027267">
    <property type="entry name" value="AH/BAR_dom_sf"/>
</dbReference>
<dbReference type="PROSITE" id="PS51741">
    <property type="entry name" value="F_BAR"/>
    <property type="match status" value="1"/>
</dbReference>
<name>A0A8H5B4X6_9AGAR</name>
<evidence type="ECO:0000259" key="3">
    <source>
        <dbReference type="PROSITE" id="PS50186"/>
    </source>
</evidence>
<dbReference type="Gene3D" id="1.10.555.10">
    <property type="entry name" value="Rho GTPase activation protein"/>
    <property type="match status" value="1"/>
</dbReference>
<evidence type="ECO:0000259" key="4">
    <source>
        <dbReference type="PROSITE" id="PS50238"/>
    </source>
</evidence>
<dbReference type="OrthoDB" id="2155291at2759"/>
<dbReference type="GO" id="GO:0007010">
    <property type="term" value="P:cytoskeleton organization"/>
    <property type="evidence" value="ECO:0007669"/>
    <property type="project" value="TreeGrafter"/>
</dbReference>
<dbReference type="SUPFAM" id="SSF103657">
    <property type="entry name" value="BAR/IMD domain-like"/>
    <property type="match status" value="1"/>
</dbReference>
<dbReference type="InterPro" id="IPR008936">
    <property type="entry name" value="Rho_GTPase_activation_prot"/>
</dbReference>
<feature type="compositionally biased region" description="Polar residues" evidence="2">
    <location>
        <begin position="1044"/>
        <end position="1053"/>
    </location>
</feature>
<comment type="caution">
    <text evidence="6">The sequence shown here is derived from an EMBL/GenBank/DDBJ whole genome shotgun (WGS) entry which is preliminary data.</text>
</comment>
<feature type="domain" description="F-BAR" evidence="5">
    <location>
        <begin position="8"/>
        <end position="524"/>
    </location>
</feature>
<dbReference type="PANTHER" id="PTHR23065:SF17">
    <property type="entry name" value="RHO-GTPASE-ACTIVATING PROTEIN RGD2"/>
    <property type="match status" value="1"/>
</dbReference>
<sequence>MAVLSLPITFTNSFWSQDYRKGLEVLFAKLEQGVAENDEIVAFVRARAAAESNIANSLIHPGLTGKRGTGFNADEGASLLMAFRGLQAESAAQGQVHNNVANELSTLVADPFEDWARSYRERLKQNKATVIDNWLKSYEQAQGDVAKLKNQYTTKVRRADEAEDDAKFAPNSGSSDKFTSSPRMRPVDGHRSAPQRTASVSERIAQRLKEIQKKSASALSQATTTEDPNASPDSPLSLADDEKPLASTVDKGKGKERDFGEHTELLSPPPMSPIPPPKDLHAMSSLGVNSQQPLLLAGLAVPPAAVSQLLTRAAAELPLRPVRFPLLGEYQDAFSGEEFVAWLQANVPGLGGNLDRAEEAAKDLTERDNLLRRLGELGNLFEDADDAYYQFRPKAFELGSETPANPNQENILKKTGNLLNVVSKALNTTTTGSEPAYIRLRAESEETEKTYRIAVRRLDRHRLALEERIEETLKILQRWEGERLRAVKTVLLQYQGTIANLPKSLEPPIERSATLVASFQPESDLTALVERYRTGPFRPNPHIYESLSHDESDVVFGIDLRKWSEGGWYELTQGSDSSAGDKKALIPPVLSALLAGLDAAYERVPNDIEKRKAWIYEVPLPAVHQLRESLNAIPPEQSFPQDLIAKFDAPVIAACIKLWVLELNPPLALYEGWDEFRKLYPGVGSALKTGEETEEQRLANVASALLKLPRVHLYVLDAIVKHLKNLVKTTEVEESDEVYFTKIALSIGRTVLRPKVETELSIQDRHPTLLFIDLLNHYETLLPPTISRKKRESERRVPLRKRTAPVDMRLSRSRISVGADTQQLLAAQQIAQNPSLANKGHSHSDSYSAPAVTPPAASPAPPSAALAPTTFPVAEAAPPKAPAAVTPVTTPPLPPVLSPPPATTLVPPPPPPVLQKPKTPPPPPPPPVLPTPPPPPPMPKFKEPAPEIDDLPPRPSFKEPPPELDDLPPRPTFADPPREISEAPSSSVSSSPKIPPPPPPATNVIPPTPQRRGSAATLSKLTSSRSPSPTVTAGPAGDDVVLGSGTTTISRNGSGQGVMRGPRLVSRGGHKSTNSAVQNMVQNLNRNSTGVASTPIAPGPNKINNRLSGSPVRRPSSIVGRSAAGGFSRRTMASDAEDDVVDKK</sequence>
<dbReference type="InterPro" id="IPR001060">
    <property type="entry name" value="FCH_dom"/>
</dbReference>
<feature type="compositionally biased region" description="Basic and acidic residues" evidence="2">
    <location>
        <begin position="204"/>
        <end position="213"/>
    </location>
</feature>
<dbReference type="PANTHER" id="PTHR23065">
    <property type="entry name" value="PROLINE-SERINE-THREONINE PHOSPHATASE INTERACTING PROTEIN 1"/>
    <property type="match status" value="1"/>
</dbReference>
<dbReference type="InterPro" id="IPR000198">
    <property type="entry name" value="RhoGAP_dom"/>
</dbReference>
<feature type="compositionally biased region" description="Polar residues" evidence="2">
    <location>
        <begin position="214"/>
        <end position="234"/>
    </location>
</feature>
<evidence type="ECO:0000256" key="1">
    <source>
        <dbReference type="PROSITE-ProRule" id="PRU01077"/>
    </source>
</evidence>
<organism evidence="6 7">
    <name type="scientific">Psilocybe cf. subviscida</name>
    <dbReference type="NCBI Taxonomy" id="2480587"/>
    <lineage>
        <taxon>Eukaryota</taxon>
        <taxon>Fungi</taxon>
        <taxon>Dikarya</taxon>
        <taxon>Basidiomycota</taxon>
        <taxon>Agaricomycotina</taxon>
        <taxon>Agaricomycetes</taxon>
        <taxon>Agaricomycetidae</taxon>
        <taxon>Agaricales</taxon>
        <taxon>Agaricineae</taxon>
        <taxon>Strophariaceae</taxon>
        <taxon>Psilocybe</taxon>
    </lineage>
</organism>
<dbReference type="GO" id="GO:0005886">
    <property type="term" value="C:plasma membrane"/>
    <property type="evidence" value="ECO:0007669"/>
    <property type="project" value="TreeGrafter"/>
</dbReference>
<dbReference type="InterPro" id="IPR000591">
    <property type="entry name" value="DEP_dom"/>
</dbReference>
<feature type="compositionally biased region" description="Acidic residues" evidence="2">
    <location>
        <begin position="1135"/>
        <end position="1144"/>
    </location>
</feature>
<evidence type="ECO:0000313" key="7">
    <source>
        <dbReference type="Proteomes" id="UP000567179"/>
    </source>
</evidence>
<dbReference type="SMART" id="SM00055">
    <property type="entry name" value="FCH"/>
    <property type="match status" value="1"/>
</dbReference>
<dbReference type="EMBL" id="JAACJJ010000042">
    <property type="protein sequence ID" value="KAF5316623.1"/>
    <property type="molecule type" value="Genomic_DNA"/>
</dbReference>
<dbReference type="SMART" id="SM00324">
    <property type="entry name" value="RhoGAP"/>
    <property type="match status" value="1"/>
</dbReference>
<dbReference type="Proteomes" id="UP000567179">
    <property type="component" value="Unassembled WGS sequence"/>
</dbReference>
<evidence type="ECO:0000256" key="2">
    <source>
        <dbReference type="SAM" id="MobiDB-lite"/>
    </source>
</evidence>
<feature type="region of interest" description="Disordered" evidence="2">
    <location>
        <begin position="892"/>
        <end position="1071"/>
    </location>
</feature>
<feature type="region of interest" description="Disordered" evidence="2">
    <location>
        <begin position="156"/>
        <end position="271"/>
    </location>
</feature>
<dbReference type="GO" id="GO:0007264">
    <property type="term" value="P:small GTPase-mediated signal transduction"/>
    <property type="evidence" value="ECO:0007669"/>
    <property type="project" value="TreeGrafter"/>
</dbReference>
<evidence type="ECO:0000313" key="6">
    <source>
        <dbReference type="EMBL" id="KAF5316623.1"/>
    </source>
</evidence>
<gene>
    <name evidence="6" type="ORF">D9619_006671</name>
</gene>
<feature type="region of interest" description="Disordered" evidence="2">
    <location>
        <begin position="1088"/>
        <end position="1144"/>
    </location>
</feature>
<dbReference type="InterPro" id="IPR031160">
    <property type="entry name" value="F_BAR_dom"/>
</dbReference>
<dbReference type="GO" id="GO:0005737">
    <property type="term" value="C:cytoplasm"/>
    <property type="evidence" value="ECO:0007669"/>
    <property type="project" value="TreeGrafter"/>
</dbReference>
<dbReference type="GO" id="GO:0000935">
    <property type="term" value="C:division septum"/>
    <property type="evidence" value="ECO:0007669"/>
    <property type="project" value="TreeGrafter"/>
</dbReference>
<dbReference type="AlphaFoldDB" id="A0A8H5B4X6"/>
<feature type="compositionally biased region" description="Basic and acidic residues" evidence="2">
    <location>
        <begin position="240"/>
        <end position="264"/>
    </location>
</feature>